<evidence type="ECO:0000313" key="6">
    <source>
        <dbReference type="Proteomes" id="UP000829756"/>
    </source>
</evidence>
<dbReference type="RefSeq" id="WP_132954950.1">
    <property type="nucleotide sequence ID" value="NZ_CP091507.1"/>
</dbReference>
<dbReference type="EMBL" id="SLXE01000062">
    <property type="protein sequence ID" value="TCO96905.1"/>
    <property type="molecule type" value="Genomic_DNA"/>
</dbReference>
<dbReference type="InterPro" id="IPR045002">
    <property type="entry name" value="Ech1-like"/>
</dbReference>
<evidence type="ECO:0000256" key="1">
    <source>
        <dbReference type="ARBA" id="ARBA00005254"/>
    </source>
</evidence>
<dbReference type="Proteomes" id="UP000294721">
    <property type="component" value="Unassembled WGS sequence"/>
</dbReference>
<evidence type="ECO:0000256" key="2">
    <source>
        <dbReference type="RuleBase" id="RU003707"/>
    </source>
</evidence>
<dbReference type="KEGG" id="usu:LVJ78_01755"/>
<dbReference type="EMBL" id="CP091507">
    <property type="protein sequence ID" value="UOO79778.1"/>
    <property type="molecule type" value="Genomic_DNA"/>
</dbReference>
<reference evidence="4" key="2">
    <citation type="submission" date="2021-12" db="EMBL/GenBank/DDBJ databases">
        <authorList>
            <person name="Veyrier F.J."/>
        </authorList>
    </citation>
    <scope>NUCLEOTIDE SEQUENCE</scope>
    <source>
        <strain evidence="4">1258/02</strain>
    </source>
</reference>
<dbReference type="InterPro" id="IPR001753">
    <property type="entry name" value="Enoyl-CoA_hydra/iso"/>
</dbReference>
<sequence length="262" mass="28953">MNTLSIERRGGTAIVQLTRPDKKNAMSFEMMRELVQAARQLKQDRSLRAVVLQGSGHTFCAGIDLADLKNPANRQTVLWELAKPCRSLFQNAALAWRDLPVPVIAAVEGHCLGAGLQLALAADYCIATPESHWAIREAHWGIVPDMGISVSARGRIRSDILADLTYSARLFDGQTAIAHGFAARLDAAPPNAALALAEEWAEHSPDALLGSKRIVNTLYGCEWLPLMREKIWQLKLLAGKNQPLAVRKDSKPETEFKPRQYR</sequence>
<reference evidence="3 5" key="1">
    <citation type="submission" date="2019-03" db="EMBL/GenBank/DDBJ databases">
        <title>Genomic Encyclopedia of Type Strains, Phase IV (KMG-IV): sequencing the most valuable type-strain genomes for metagenomic binning, comparative biology and taxonomic classification.</title>
        <authorList>
            <person name="Goeker M."/>
        </authorList>
    </citation>
    <scope>NUCLEOTIDE SEQUENCE [LARGE SCALE GENOMIC DNA]</scope>
    <source>
        <strain evidence="3 5">DSM 17474</strain>
    </source>
</reference>
<evidence type="ECO:0000313" key="3">
    <source>
        <dbReference type="EMBL" id="TCO96905.1"/>
    </source>
</evidence>
<dbReference type="InterPro" id="IPR029045">
    <property type="entry name" value="ClpP/crotonase-like_dom_sf"/>
</dbReference>
<gene>
    <name evidence="3" type="ORF">EV680_1621</name>
    <name evidence="4" type="ORF">LVJ78_01755</name>
</gene>
<reference evidence="4" key="3">
    <citation type="journal article" date="2022" name="Res Sq">
        <title>Evolution of multicellular longitudinally dividing oral cavity symbionts (Neisseriaceae).</title>
        <authorList>
            <person name="Nyongesa S."/>
            <person name="Weber P."/>
            <person name="Bernet E."/>
            <person name="Pullido F."/>
            <person name="Nieckarz M."/>
            <person name="Delaby M."/>
            <person name="Nieves C."/>
            <person name="Viehboeck T."/>
            <person name="Krause N."/>
            <person name="Rivera-Millot A."/>
            <person name="Nakamura A."/>
            <person name="Vischer N."/>
            <person name="VanNieuwenhze M."/>
            <person name="Brun Y."/>
            <person name="Cava F."/>
            <person name="Bulgheresi S."/>
            <person name="Veyrier F."/>
        </authorList>
    </citation>
    <scope>NUCLEOTIDE SEQUENCE</scope>
    <source>
        <strain evidence="4">1258/02</strain>
    </source>
</reference>
<proteinExistence type="inferred from homology"/>
<protein>
    <submittedName>
        <fullName evidence="4">Crotonase/enoyl-CoA hydratase family protein</fullName>
    </submittedName>
    <submittedName>
        <fullName evidence="3">Enoyl-CoA hydratase/carnithine racemase</fullName>
    </submittedName>
</protein>
<dbReference type="GO" id="GO:0016853">
    <property type="term" value="F:isomerase activity"/>
    <property type="evidence" value="ECO:0007669"/>
    <property type="project" value="InterPro"/>
</dbReference>
<evidence type="ECO:0000313" key="4">
    <source>
        <dbReference type="EMBL" id="UOO79778.1"/>
    </source>
</evidence>
<organism evidence="4 6">
    <name type="scientific">Uruburuella suis</name>
    <dbReference type="NCBI Taxonomy" id="252130"/>
    <lineage>
        <taxon>Bacteria</taxon>
        <taxon>Pseudomonadati</taxon>
        <taxon>Pseudomonadota</taxon>
        <taxon>Betaproteobacteria</taxon>
        <taxon>Neisseriales</taxon>
        <taxon>Neisseriaceae</taxon>
        <taxon>Uruburuella</taxon>
    </lineage>
</organism>
<dbReference type="PROSITE" id="PS00166">
    <property type="entry name" value="ENOYL_COA_HYDRATASE"/>
    <property type="match status" value="1"/>
</dbReference>
<dbReference type="PANTHER" id="PTHR43149">
    <property type="entry name" value="ENOYL-COA HYDRATASE"/>
    <property type="match status" value="1"/>
</dbReference>
<dbReference type="PANTHER" id="PTHR43149:SF1">
    <property type="entry name" value="DELTA(3,5)-DELTA(2,4)-DIENOYL-COA ISOMERASE, MITOCHONDRIAL"/>
    <property type="match status" value="1"/>
</dbReference>
<dbReference type="Gene3D" id="3.90.226.10">
    <property type="entry name" value="2-enoyl-CoA Hydratase, Chain A, domain 1"/>
    <property type="match status" value="1"/>
</dbReference>
<dbReference type="Proteomes" id="UP000829756">
    <property type="component" value="Chromosome"/>
</dbReference>
<dbReference type="AlphaFoldDB" id="A0AAE9GXP5"/>
<dbReference type="Pfam" id="PF00378">
    <property type="entry name" value="ECH_1"/>
    <property type="match status" value="1"/>
</dbReference>
<dbReference type="InterPro" id="IPR018376">
    <property type="entry name" value="Enoyl-CoA_hyd/isom_CS"/>
</dbReference>
<dbReference type="NCBIfam" id="NF005699">
    <property type="entry name" value="PRK07509.1"/>
    <property type="match status" value="1"/>
</dbReference>
<keyword evidence="5" id="KW-1185">Reference proteome</keyword>
<dbReference type="CDD" id="cd06558">
    <property type="entry name" value="crotonase-like"/>
    <property type="match status" value="1"/>
</dbReference>
<name>A0AAE9GXP5_9NEIS</name>
<comment type="similarity">
    <text evidence="1 2">Belongs to the enoyl-CoA hydratase/isomerase family.</text>
</comment>
<evidence type="ECO:0000313" key="5">
    <source>
        <dbReference type="Proteomes" id="UP000294721"/>
    </source>
</evidence>
<dbReference type="SUPFAM" id="SSF52096">
    <property type="entry name" value="ClpP/crotonase"/>
    <property type="match status" value="1"/>
</dbReference>
<accession>A0AAE9GXP5</accession>